<dbReference type="GO" id="GO:0003729">
    <property type="term" value="F:mRNA binding"/>
    <property type="evidence" value="ECO:0007669"/>
    <property type="project" value="UniProtKB-ARBA"/>
</dbReference>
<reference evidence="23" key="1">
    <citation type="submission" date="2021-01" db="EMBL/GenBank/DDBJ databases">
        <authorList>
            <person name="Bezrukov I."/>
        </authorList>
    </citation>
    <scope>NUCLEOTIDE SEQUENCE</scope>
</reference>
<dbReference type="FunFam" id="3.30.1740.20:FF:000002">
    <property type="entry name" value="40S ribosomal protein S26"/>
    <property type="match status" value="1"/>
</dbReference>
<dbReference type="Pfam" id="PF01283">
    <property type="entry name" value="Ribosomal_S26e"/>
    <property type="match status" value="1"/>
</dbReference>
<evidence type="ECO:0000256" key="20">
    <source>
        <dbReference type="SAM" id="Coils"/>
    </source>
</evidence>
<dbReference type="GO" id="GO:0003735">
    <property type="term" value="F:structural constituent of ribosome"/>
    <property type="evidence" value="ECO:0007669"/>
    <property type="project" value="InterPro"/>
</dbReference>
<evidence type="ECO:0000256" key="5">
    <source>
        <dbReference type="ARBA" id="ARBA00005485"/>
    </source>
</evidence>
<comment type="similarity">
    <text evidence="5">Belongs to the WEB family.</text>
</comment>
<name>A0A8S2A524_ARAAE</name>
<evidence type="ECO:0000256" key="12">
    <source>
        <dbReference type="ARBA" id="ARBA00023054"/>
    </source>
</evidence>
<comment type="subunit">
    <text evidence="8">Homodimer.</text>
</comment>
<evidence type="ECO:0000259" key="22">
    <source>
        <dbReference type="PROSITE" id="PS50011"/>
    </source>
</evidence>
<evidence type="ECO:0000256" key="9">
    <source>
        <dbReference type="ARBA" id="ARBA00012288"/>
    </source>
</evidence>
<dbReference type="Proteomes" id="UP000682877">
    <property type="component" value="Chromosome 4"/>
</dbReference>
<dbReference type="InterPro" id="IPR000719">
    <property type="entry name" value="Prot_kinase_dom"/>
</dbReference>
<comment type="catalytic activity">
    <reaction evidence="17 18">
        <text>uroporphyrinogen III + 4 H(+) = coproporphyrinogen III + 4 CO2</text>
        <dbReference type="Rhea" id="RHEA:19865"/>
        <dbReference type="ChEBI" id="CHEBI:15378"/>
        <dbReference type="ChEBI" id="CHEBI:16526"/>
        <dbReference type="ChEBI" id="CHEBI:57308"/>
        <dbReference type="ChEBI" id="CHEBI:57309"/>
        <dbReference type="EC" id="4.1.1.37"/>
    </reaction>
</comment>
<dbReference type="Pfam" id="PF01208">
    <property type="entry name" value="URO-D"/>
    <property type="match status" value="1"/>
</dbReference>
<dbReference type="CDD" id="cd00717">
    <property type="entry name" value="URO-D"/>
    <property type="match status" value="1"/>
</dbReference>
<dbReference type="GO" id="GO:0006412">
    <property type="term" value="P:translation"/>
    <property type="evidence" value="ECO:0007669"/>
    <property type="project" value="InterPro"/>
</dbReference>
<comment type="pathway">
    <text evidence="4">Porphyrin-containing compound metabolism; chlorophyll biosynthesis.</text>
</comment>
<feature type="coiled-coil region" evidence="20">
    <location>
        <begin position="343"/>
        <end position="373"/>
    </location>
</feature>
<dbReference type="PANTHER" id="PTHR21091:SF169">
    <property type="entry name" value="UROPORPHYRINOGEN DECARBOXYLASE"/>
    <property type="match status" value="1"/>
</dbReference>
<feature type="compositionally biased region" description="Polar residues" evidence="21">
    <location>
        <begin position="1153"/>
        <end position="1164"/>
    </location>
</feature>
<evidence type="ECO:0000256" key="21">
    <source>
        <dbReference type="SAM" id="MobiDB-lite"/>
    </source>
</evidence>
<protein>
    <recommendedName>
        <fullName evidence="9 18">Uroporphyrinogen decarboxylase</fullName>
        <ecNumber evidence="9 18">4.1.1.37</ecNumber>
    </recommendedName>
</protein>
<comment type="pathway">
    <text evidence="3 18">Porphyrin-containing compound metabolism; protoporphyrin-IX biosynthesis; coproporphyrinogen-III from 5-aminolevulinate: step 4/4.</text>
</comment>
<evidence type="ECO:0000256" key="2">
    <source>
        <dbReference type="ARBA" id="ARBA00004229"/>
    </source>
</evidence>
<dbReference type="PROSITE" id="PS50011">
    <property type="entry name" value="PROTEIN_KINASE_DOM"/>
    <property type="match status" value="1"/>
</dbReference>
<dbReference type="GO" id="GO:0004853">
    <property type="term" value="F:uroporphyrinogen decarboxylase activity"/>
    <property type="evidence" value="ECO:0007669"/>
    <property type="project" value="UniProtKB-EC"/>
</dbReference>
<dbReference type="InterPro" id="IPR000892">
    <property type="entry name" value="Ribosomal_eS26"/>
</dbReference>
<feature type="coiled-coil region" evidence="20">
    <location>
        <begin position="94"/>
        <end position="139"/>
    </location>
</feature>
<organism evidence="23 24">
    <name type="scientific">Arabidopsis arenosa</name>
    <name type="common">Sand rock-cress</name>
    <name type="synonym">Cardaminopsis arenosa</name>
    <dbReference type="NCBI Taxonomy" id="38785"/>
    <lineage>
        <taxon>Eukaryota</taxon>
        <taxon>Viridiplantae</taxon>
        <taxon>Streptophyta</taxon>
        <taxon>Embryophyta</taxon>
        <taxon>Tracheophyta</taxon>
        <taxon>Spermatophyta</taxon>
        <taxon>Magnoliopsida</taxon>
        <taxon>eudicotyledons</taxon>
        <taxon>Gunneridae</taxon>
        <taxon>Pentapetalae</taxon>
        <taxon>rosids</taxon>
        <taxon>malvids</taxon>
        <taxon>Brassicales</taxon>
        <taxon>Brassicaceae</taxon>
        <taxon>Camelineae</taxon>
        <taxon>Arabidopsis</taxon>
    </lineage>
</organism>
<feature type="region of interest" description="Disordered" evidence="21">
    <location>
        <begin position="302"/>
        <end position="333"/>
    </location>
</feature>
<keyword evidence="13" id="KW-0149">Chlorophyll biosynthesis</keyword>
<dbReference type="GO" id="GO:1990904">
    <property type="term" value="C:ribonucleoprotein complex"/>
    <property type="evidence" value="ECO:0007669"/>
    <property type="project" value="UniProtKB-KW"/>
</dbReference>
<comment type="similarity">
    <text evidence="6">Belongs to the eukaryotic ribosomal protein eS26 family.</text>
</comment>
<gene>
    <name evidence="23" type="ORF">AARE701A_LOCUS11043</name>
</gene>
<dbReference type="GO" id="GO:0004672">
    <property type="term" value="F:protein kinase activity"/>
    <property type="evidence" value="ECO:0007669"/>
    <property type="project" value="InterPro"/>
</dbReference>
<evidence type="ECO:0000256" key="16">
    <source>
        <dbReference type="ARBA" id="ARBA00023274"/>
    </source>
</evidence>
<dbReference type="InterPro" id="IPR047864">
    <property type="entry name" value="Ribosomal_eS26_CS"/>
</dbReference>
<dbReference type="Gene3D" id="1.10.510.10">
    <property type="entry name" value="Transferase(Phosphotransferase) domain 1"/>
    <property type="match status" value="1"/>
</dbReference>
<dbReference type="InterPro" id="IPR038551">
    <property type="entry name" value="Ribosomal_eS26_sf"/>
</dbReference>
<feature type="compositionally biased region" description="Basic residues" evidence="21">
    <location>
        <begin position="1165"/>
        <end position="1180"/>
    </location>
</feature>
<feature type="domain" description="Protein kinase" evidence="22">
    <location>
        <begin position="871"/>
        <end position="1127"/>
    </location>
</feature>
<dbReference type="SUPFAM" id="SSF56112">
    <property type="entry name" value="Protein kinase-like (PK-like)"/>
    <property type="match status" value="1"/>
</dbReference>
<dbReference type="Gene3D" id="3.30.1740.20">
    <property type="entry name" value="Ribosomal protein S26e"/>
    <property type="match status" value="1"/>
</dbReference>
<proteinExistence type="inferred from homology"/>
<evidence type="ECO:0000313" key="23">
    <source>
        <dbReference type="EMBL" id="CAE6041354.1"/>
    </source>
</evidence>
<dbReference type="Pfam" id="PF00069">
    <property type="entry name" value="Pkinase"/>
    <property type="match status" value="1"/>
</dbReference>
<evidence type="ECO:0000256" key="17">
    <source>
        <dbReference type="ARBA" id="ARBA00048033"/>
    </source>
</evidence>
<dbReference type="Gene3D" id="3.20.20.210">
    <property type="match status" value="1"/>
</dbReference>
<feature type="region of interest" description="Disordered" evidence="21">
    <location>
        <begin position="1250"/>
        <end position="1295"/>
    </location>
</feature>
<comment type="subcellular location">
    <subcellularLocation>
        <location evidence="2">Plastid</location>
        <location evidence="2">Chloroplast</location>
    </subcellularLocation>
</comment>
<keyword evidence="24" id="KW-1185">Reference proteome</keyword>
<evidence type="ECO:0000256" key="15">
    <source>
        <dbReference type="ARBA" id="ARBA00023244"/>
    </source>
</evidence>
<sequence length="1295" mass="145127">MAEEQHQNYPVAEAIPGTPGIHEVRIQPGSENFGFCVDPVGVSNVPGIRRVGLRAEIDTSPPFGSVQEAVTRFGGRGYWVPFKLEDSFNGEFDIKRMEEHAAELEKDLIVKELETLDVLEALGSTKRIVEDLKRQLQQEALRCTEHLSSDIKEMNDEHCHHNPMSSPDLILMELKQAKMNLGKTMDDLVVIQSSVESLNKKMKEEKDFLEKTRAKLTYGFGGPVSLAEELSRIKAKPQVPDEPLREQVKMVAETDETGLNLQNKNCLRTAEMRLVAARKMEEAAKAAEALAIAEITMLSSNGESQDDDSEFCFPEPPRSPVTPRGLRIDNDFSTDNSSRRGILKKLEEATEGVKQSKQALEAALNRVEIANVKQLAAENAFRGWTKDSSKGDNFTPLHHTRRSFFSHLNKHHEPLDNLPKPVLKSNVSMRDVLRRKQVPKEDIVAPQRQSLEGQIPRRNANLSQMLKELKQDVKFSTKAEKEEVHEEKQKSLSSPKSCRIVRCSVEGTTVTERKVSATSEPLLLRAVKGEVVDRPPVWLMRQAGRSENADLVVEISLQPWKVFKPDGVILFSDILTPLSGMNIPFDIVKGKGPIIFNPPQSAADVDQVREFIPEESVPYVGEALKRLRNEVNNEAAVLGFVGAPFTLSSYVIEGGSSKNFTQIKRLAFSQPKVLHALLQKFTTSMITYIRYQADSGAQAVQIFDSWATELSPVDFEEFSLPYLKQIVEAVKQTHPNLPLILYASGSGGLLERLARTGVDVVSLDWTVDMAEGRDRLGRDIAVQGNVDPGVLFGSKDFITSRIHDTVKKAGRDKHILNLGHGIKVGTPEENVAHFFEITNKKKQRKNPEEDRIGKMEQLWRDDDWIVDESSLTKVSSLGRGSFGRVSLEKDSNSGRLYAKKSSSMHLQKILEKELRIMHRFRNHPRIVQASNKLHFQTKPYEYCSIYMEYGSKGNLYKILSGFPDESQPIPESLVSRAARMILEGLVALHSDGYVHCDLKPSNVLVFPSTTPGEPWDLKLADFGSSKEPDSEYDSMSLGTAQYIPSEAFGPNGLIKPGHIDPGLDIYALGCVVFEMFGAVPEQEYFEEYYDWILHREISPEAQDFLTLCRDMHPHRPTATQLLNHSFITQRLPSPTTARLNDAIGDKRVTLAADTTHNTSSSRSKMTFKRRNGGRNKHNRGHVKPIRCSNCGKCCPKDKAIKRFIVRNIVEQAAIRDVQEASVYEGYTLPKLYAKTQYCVSCAIHSHVVRVRSRTNRRVRTPPPRFARRKEDTPKPGQPGQAPRPAGPGAAAAPRV</sequence>
<feature type="compositionally biased region" description="Basic residues" evidence="21">
    <location>
        <begin position="1250"/>
        <end position="1259"/>
    </location>
</feature>
<comment type="function">
    <text evidence="1">Catalyzes the decarboxylation of four acetate groups of uroporphyrinogen-III to yield coproporphyrinogen-III.</text>
</comment>
<evidence type="ECO:0000256" key="4">
    <source>
        <dbReference type="ARBA" id="ARBA00005173"/>
    </source>
</evidence>
<dbReference type="GO" id="GO:0015995">
    <property type="term" value="P:chlorophyll biosynthetic process"/>
    <property type="evidence" value="ECO:0007669"/>
    <property type="project" value="UniProtKB-KW"/>
</dbReference>
<dbReference type="PROSITE" id="PS00733">
    <property type="entry name" value="RIBOSOMAL_S26E"/>
    <property type="match status" value="1"/>
</dbReference>
<dbReference type="Pfam" id="PF05701">
    <property type="entry name" value="WEMBL"/>
    <property type="match status" value="1"/>
</dbReference>
<dbReference type="InterPro" id="IPR000257">
    <property type="entry name" value="Uroporphyrinogen_deCOase"/>
</dbReference>
<evidence type="ECO:0000256" key="18">
    <source>
        <dbReference type="RuleBase" id="RU000554"/>
    </source>
</evidence>
<dbReference type="GO" id="GO:0009507">
    <property type="term" value="C:chloroplast"/>
    <property type="evidence" value="ECO:0007669"/>
    <property type="project" value="UniProtKB-SubCell"/>
</dbReference>
<evidence type="ECO:0000256" key="6">
    <source>
        <dbReference type="ARBA" id="ARBA00008596"/>
    </source>
</evidence>
<keyword evidence="11" id="KW-0689">Ribosomal protein</keyword>
<dbReference type="PROSITE" id="PS00907">
    <property type="entry name" value="UROD_2"/>
    <property type="match status" value="1"/>
</dbReference>
<dbReference type="InterPro" id="IPR008545">
    <property type="entry name" value="Web"/>
</dbReference>
<dbReference type="InterPro" id="IPR038071">
    <property type="entry name" value="UROD/MetE-like_sf"/>
</dbReference>
<dbReference type="FunFam" id="3.20.20.210:FF:000006">
    <property type="entry name" value="Uroporphyrinogen decarboxylase"/>
    <property type="match status" value="1"/>
</dbReference>
<dbReference type="NCBIfam" id="TIGR01464">
    <property type="entry name" value="hemE"/>
    <property type="match status" value="1"/>
</dbReference>
<feature type="region of interest" description="Disordered" evidence="21">
    <location>
        <begin position="1153"/>
        <end position="1180"/>
    </location>
</feature>
<dbReference type="EMBL" id="LR999454">
    <property type="protein sequence ID" value="CAE6041354.1"/>
    <property type="molecule type" value="Genomic_DNA"/>
</dbReference>
<evidence type="ECO:0000256" key="7">
    <source>
        <dbReference type="ARBA" id="ARBA00009935"/>
    </source>
</evidence>
<feature type="compositionally biased region" description="Low complexity" evidence="21">
    <location>
        <begin position="1277"/>
        <end position="1295"/>
    </location>
</feature>
<dbReference type="PANTHER" id="PTHR21091">
    <property type="entry name" value="METHYLTETRAHYDROFOLATE:HOMOCYSTEINE METHYLTRANSFERASE RELATED"/>
    <property type="match status" value="1"/>
</dbReference>
<dbReference type="PROSITE" id="PS00108">
    <property type="entry name" value="PROTEIN_KINASE_ST"/>
    <property type="match status" value="1"/>
</dbReference>
<evidence type="ECO:0000256" key="11">
    <source>
        <dbReference type="ARBA" id="ARBA00022980"/>
    </source>
</evidence>
<evidence type="ECO:0000256" key="19">
    <source>
        <dbReference type="RuleBase" id="RU004169"/>
    </source>
</evidence>
<evidence type="ECO:0000256" key="14">
    <source>
        <dbReference type="ARBA" id="ARBA00023239"/>
    </source>
</evidence>
<keyword evidence="16" id="KW-0687">Ribonucleoprotein</keyword>
<accession>A0A8S2A524</accession>
<evidence type="ECO:0000256" key="13">
    <source>
        <dbReference type="ARBA" id="ARBA00023171"/>
    </source>
</evidence>
<dbReference type="PROSITE" id="PS00906">
    <property type="entry name" value="UROD_1"/>
    <property type="match status" value="1"/>
</dbReference>
<dbReference type="InterPro" id="IPR008271">
    <property type="entry name" value="Ser/Thr_kinase_AS"/>
</dbReference>
<dbReference type="GO" id="GO:0005524">
    <property type="term" value="F:ATP binding"/>
    <property type="evidence" value="ECO:0007669"/>
    <property type="project" value="InterPro"/>
</dbReference>
<comment type="similarity">
    <text evidence="7 19">Belongs to the uroporphyrinogen decarboxylase family.</text>
</comment>
<evidence type="ECO:0000256" key="3">
    <source>
        <dbReference type="ARBA" id="ARBA00004804"/>
    </source>
</evidence>
<dbReference type="GO" id="GO:0005840">
    <property type="term" value="C:ribosome"/>
    <property type="evidence" value="ECO:0007669"/>
    <property type="project" value="UniProtKB-KW"/>
</dbReference>
<dbReference type="SUPFAM" id="SSF51726">
    <property type="entry name" value="UROD/MetE-like"/>
    <property type="match status" value="1"/>
</dbReference>
<evidence type="ECO:0000256" key="10">
    <source>
        <dbReference type="ARBA" id="ARBA00022793"/>
    </source>
</evidence>
<evidence type="ECO:0000256" key="1">
    <source>
        <dbReference type="ARBA" id="ARBA00002448"/>
    </source>
</evidence>
<dbReference type="InterPro" id="IPR006361">
    <property type="entry name" value="Uroporphyrinogen_deCO2ase_HemE"/>
</dbReference>
<keyword evidence="12 20" id="KW-0175">Coiled coil</keyword>
<keyword evidence="15 18" id="KW-0627">Porphyrin biosynthesis</keyword>
<keyword evidence="10 18" id="KW-0210">Decarboxylase</keyword>
<evidence type="ECO:0000256" key="8">
    <source>
        <dbReference type="ARBA" id="ARBA00011738"/>
    </source>
</evidence>
<dbReference type="InterPro" id="IPR011009">
    <property type="entry name" value="Kinase-like_dom_sf"/>
</dbReference>
<dbReference type="EC" id="4.1.1.37" evidence="9 18"/>
<dbReference type="SMART" id="SM00220">
    <property type="entry name" value="S_TKc"/>
    <property type="match status" value="1"/>
</dbReference>
<evidence type="ECO:0000313" key="24">
    <source>
        <dbReference type="Proteomes" id="UP000682877"/>
    </source>
</evidence>
<keyword evidence="14 18" id="KW-0456">Lyase</keyword>